<sequence>MYVELEHSEPRQGLRKRSTPTSKGSKSGRKNFFSSNNSKHSEEINNNITASMCNIDKTPMSVLKSISKATKSNDATKTIHKRRTRSDGLPRHGLASLLAEEAEENPPTPSSPTAKEIAKCGVDNGERKGNISTSTKKNVLVILVMIALTCHSIYVLAANAAVERALELHDRGMWEASSVVWSSGWITAASTGLGAVPFFFVTKLDDNWVAFSNAIAAGMMIAASLGLIFEAFIHKDAGDSIESSSRILIGFWSGVGFIKLSEKVIGEFDHEQLLEMNSFDARRVCLIMTVMTLHSFSEGVAIGVSYNSQSLGAFITTTLAIHNIPEGLALSIVLIPRGVSRLATTIWCVCSSIPQPLMAVPAYLFVDYFKVIVPLGLGFAAGAMGYVAIFELYFEAIETLSMRNATLIMIGSGIFMTGLQVYII</sequence>
<accession>A0A7S3LK62</accession>
<keyword evidence="2 6" id="KW-0812">Transmembrane</keyword>
<feature type="transmembrane region" description="Helical" evidence="6">
    <location>
        <begin position="179"/>
        <end position="202"/>
    </location>
</feature>
<gene>
    <name evidence="7" type="ORF">ASTO00021_LOCUS1647</name>
</gene>
<feature type="transmembrane region" description="Helical" evidence="6">
    <location>
        <begin position="312"/>
        <end position="335"/>
    </location>
</feature>
<keyword evidence="3 6" id="KW-1133">Transmembrane helix</keyword>
<dbReference type="Pfam" id="PF02535">
    <property type="entry name" value="Zip"/>
    <property type="match status" value="1"/>
</dbReference>
<dbReference type="EMBL" id="HBIN01002483">
    <property type="protein sequence ID" value="CAE0431310.1"/>
    <property type="molecule type" value="Transcribed_RNA"/>
</dbReference>
<evidence type="ECO:0000256" key="6">
    <source>
        <dbReference type="SAM" id="Phobius"/>
    </source>
</evidence>
<evidence type="ECO:0000256" key="4">
    <source>
        <dbReference type="ARBA" id="ARBA00023136"/>
    </source>
</evidence>
<proteinExistence type="predicted"/>
<comment type="subcellular location">
    <subcellularLocation>
        <location evidence="1">Membrane</location>
        <topology evidence="1">Multi-pass membrane protein</topology>
    </subcellularLocation>
</comment>
<evidence type="ECO:0000256" key="1">
    <source>
        <dbReference type="ARBA" id="ARBA00004141"/>
    </source>
</evidence>
<feature type="region of interest" description="Disordered" evidence="5">
    <location>
        <begin position="68"/>
        <end position="91"/>
    </location>
</feature>
<evidence type="ECO:0000256" key="2">
    <source>
        <dbReference type="ARBA" id="ARBA00022692"/>
    </source>
</evidence>
<keyword evidence="4 6" id="KW-0472">Membrane</keyword>
<feature type="transmembrane region" description="Helical" evidence="6">
    <location>
        <begin position="405"/>
        <end position="423"/>
    </location>
</feature>
<dbReference type="GO" id="GO:0016020">
    <property type="term" value="C:membrane"/>
    <property type="evidence" value="ECO:0007669"/>
    <property type="project" value="UniProtKB-SubCell"/>
</dbReference>
<feature type="compositionally biased region" description="Low complexity" evidence="5">
    <location>
        <begin position="22"/>
        <end position="38"/>
    </location>
</feature>
<feature type="transmembrane region" description="Helical" evidence="6">
    <location>
        <begin position="208"/>
        <end position="233"/>
    </location>
</feature>
<feature type="region of interest" description="Disordered" evidence="5">
    <location>
        <begin position="1"/>
        <end position="43"/>
    </location>
</feature>
<feature type="transmembrane region" description="Helical" evidence="6">
    <location>
        <begin position="371"/>
        <end position="393"/>
    </location>
</feature>
<dbReference type="PANTHER" id="PTHR11040">
    <property type="entry name" value="ZINC/IRON TRANSPORTER"/>
    <property type="match status" value="1"/>
</dbReference>
<reference evidence="7" key="1">
    <citation type="submission" date="2021-01" db="EMBL/GenBank/DDBJ databases">
        <authorList>
            <person name="Corre E."/>
            <person name="Pelletier E."/>
            <person name="Niang G."/>
            <person name="Scheremetjew M."/>
            <person name="Finn R."/>
            <person name="Kale V."/>
            <person name="Holt S."/>
            <person name="Cochrane G."/>
            <person name="Meng A."/>
            <person name="Brown T."/>
            <person name="Cohen L."/>
        </authorList>
    </citation>
    <scope>NUCLEOTIDE SEQUENCE</scope>
    <source>
        <strain evidence="7">GSBS06</strain>
    </source>
</reference>
<feature type="transmembrane region" description="Helical" evidence="6">
    <location>
        <begin position="139"/>
        <end position="158"/>
    </location>
</feature>
<feature type="compositionally biased region" description="Basic and acidic residues" evidence="5">
    <location>
        <begin position="1"/>
        <end position="12"/>
    </location>
</feature>
<evidence type="ECO:0000256" key="3">
    <source>
        <dbReference type="ARBA" id="ARBA00022989"/>
    </source>
</evidence>
<dbReference type="InterPro" id="IPR003689">
    <property type="entry name" value="ZIP"/>
</dbReference>
<evidence type="ECO:0000256" key="5">
    <source>
        <dbReference type="SAM" id="MobiDB-lite"/>
    </source>
</evidence>
<dbReference type="AlphaFoldDB" id="A0A7S3LK62"/>
<organism evidence="7">
    <name type="scientific">Aplanochytrium stocchinoi</name>
    <dbReference type="NCBI Taxonomy" id="215587"/>
    <lineage>
        <taxon>Eukaryota</taxon>
        <taxon>Sar</taxon>
        <taxon>Stramenopiles</taxon>
        <taxon>Bigyra</taxon>
        <taxon>Labyrinthulomycetes</taxon>
        <taxon>Thraustochytrida</taxon>
        <taxon>Thraustochytriidae</taxon>
        <taxon>Aplanochytrium</taxon>
    </lineage>
</organism>
<evidence type="ECO:0000313" key="7">
    <source>
        <dbReference type="EMBL" id="CAE0431310.1"/>
    </source>
</evidence>
<dbReference type="PANTHER" id="PTHR11040:SF70">
    <property type="entry name" value="OS05G0316100 PROTEIN"/>
    <property type="match status" value="1"/>
</dbReference>
<dbReference type="GO" id="GO:0005385">
    <property type="term" value="F:zinc ion transmembrane transporter activity"/>
    <property type="evidence" value="ECO:0007669"/>
    <property type="project" value="TreeGrafter"/>
</dbReference>
<protein>
    <submittedName>
        <fullName evidence="7">Uncharacterized protein</fullName>
    </submittedName>
</protein>
<name>A0A7S3LK62_9STRA</name>